<evidence type="ECO:0000313" key="1">
    <source>
        <dbReference type="EMBL" id="MFC3757593.1"/>
    </source>
</evidence>
<reference evidence="2" key="1">
    <citation type="journal article" date="2019" name="Int. J. Syst. Evol. Microbiol.">
        <title>The Global Catalogue of Microorganisms (GCM) 10K type strain sequencing project: providing services to taxonomists for standard genome sequencing and annotation.</title>
        <authorList>
            <consortium name="The Broad Institute Genomics Platform"/>
            <consortium name="The Broad Institute Genome Sequencing Center for Infectious Disease"/>
            <person name="Wu L."/>
            <person name="Ma J."/>
        </authorList>
    </citation>
    <scope>NUCLEOTIDE SEQUENCE [LARGE SCALE GENOMIC DNA]</scope>
    <source>
        <strain evidence="2">CECT 7798</strain>
    </source>
</reference>
<proteinExistence type="predicted"/>
<gene>
    <name evidence="1" type="ORF">ACFONJ_16565</name>
</gene>
<comment type="caution">
    <text evidence="1">The sequence shown here is derived from an EMBL/GenBank/DDBJ whole genome shotgun (WGS) entry which is preliminary data.</text>
</comment>
<evidence type="ECO:0000313" key="2">
    <source>
        <dbReference type="Proteomes" id="UP001595735"/>
    </source>
</evidence>
<name>A0ABV7XZ38_9FLAO</name>
<organism evidence="1 2">
    <name type="scientific">Chryseobacterium tructae</name>
    <dbReference type="NCBI Taxonomy" id="1037380"/>
    <lineage>
        <taxon>Bacteria</taxon>
        <taxon>Pseudomonadati</taxon>
        <taxon>Bacteroidota</taxon>
        <taxon>Flavobacteriia</taxon>
        <taxon>Flavobacteriales</taxon>
        <taxon>Weeksellaceae</taxon>
        <taxon>Chryseobacterium group</taxon>
        <taxon>Chryseobacterium</taxon>
    </lineage>
</organism>
<dbReference type="Proteomes" id="UP001595735">
    <property type="component" value="Unassembled WGS sequence"/>
</dbReference>
<evidence type="ECO:0008006" key="3">
    <source>
        <dbReference type="Google" id="ProtNLM"/>
    </source>
</evidence>
<accession>A0ABV7XZ38</accession>
<keyword evidence="2" id="KW-1185">Reference proteome</keyword>
<sequence length="138" mass="16710">MKFIYLLIILMTCSPNRKEVAKEDYSNLFEIALNICPEIKKYYHFEVEDRKVINMLIGESAPLNRSIKCFGYKVNYERKYINDKSTWIEIWNYQKVSSNKFYLLYKIQNEEVFVETIIEKSKGKWYMKECKIDVNRSK</sequence>
<protein>
    <recommendedName>
        <fullName evidence="3">DUF4348 domain-containing protein</fullName>
    </recommendedName>
</protein>
<dbReference type="EMBL" id="JBHRYO010000002">
    <property type="protein sequence ID" value="MFC3757593.1"/>
    <property type="molecule type" value="Genomic_DNA"/>
</dbReference>
<dbReference type="RefSeq" id="WP_290298828.1">
    <property type="nucleotide sequence ID" value="NZ_JAUFQR010000001.1"/>
</dbReference>